<protein>
    <submittedName>
        <fullName evidence="1">Uncharacterized protein</fullName>
    </submittedName>
</protein>
<accession>A0A1R4LP29</accession>
<dbReference type="EMBL" id="FULE01000037">
    <property type="protein sequence ID" value="SJN58275.1"/>
    <property type="molecule type" value="Genomic_DNA"/>
</dbReference>
<gene>
    <name evidence="1" type="ORF">VR7878_02749</name>
</gene>
<organism evidence="1 2">
    <name type="scientific">Vibrio ruber (strain DSM 16370 / JCM 11486 / BCRC 17186 / CECT 7878 / LMG 23124 / VR1)</name>
    <dbReference type="NCBI Taxonomy" id="1123498"/>
    <lineage>
        <taxon>Bacteria</taxon>
        <taxon>Pseudomonadati</taxon>
        <taxon>Pseudomonadota</taxon>
        <taxon>Gammaproteobacteria</taxon>
        <taxon>Vibrionales</taxon>
        <taxon>Vibrionaceae</taxon>
        <taxon>Vibrio</taxon>
    </lineage>
</organism>
<keyword evidence="2" id="KW-1185">Reference proteome</keyword>
<dbReference type="OrthoDB" id="9929183at2"/>
<dbReference type="AlphaFoldDB" id="A0A1R4LP29"/>
<evidence type="ECO:0000313" key="1">
    <source>
        <dbReference type="EMBL" id="SJN58275.1"/>
    </source>
</evidence>
<dbReference type="RefSeq" id="WP_077336692.1">
    <property type="nucleotide sequence ID" value="NZ_FULE01000037.1"/>
</dbReference>
<evidence type="ECO:0000313" key="2">
    <source>
        <dbReference type="Proteomes" id="UP000188276"/>
    </source>
</evidence>
<sequence length="75" mass="8534">MIDNSRLNDEAYALKVLIYMIDNYIDNDTDKIIGIKTISSLHGCIPGRIIWPIFKDVTLSSDDIKTIQDIISIYS</sequence>
<dbReference type="Proteomes" id="UP000188276">
    <property type="component" value="Unassembled WGS sequence"/>
</dbReference>
<proteinExistence type="predicted"/>
<name>A0A1R4LP29_VIBR1</name>
<reference evidence="2" key="1">
    <citation type="submission" date="2017-02" db="EMBL/GenBank/DDBJ databases">
        <authorList>
            <person name="Rodrigo-Torres L."/>
            <person name="Arahal R.D."/>
            <person name="Lucena T."/>
        </authorList>
    </citation>
    <scope>NUCLEOTIDE SEQUENCE [LARGE SCALE GENOMIC DNA]</scope>
    <source>
        <strain evidence="2">CECT 7878</strain>
    </source>
</reference>